<dbReference type="Proteomes" id="UP001206572">
    <property type="component" value="Unassembled WGS sequence"/>
</dbReference>
<proteinExistence type="predicted"/>
<dbReference type="PANTHER" id="PTHR42776:SF27">
    <property type="entry name" value="DIPEPTIDYL PEPTIDASE FAMILY MEMBER 6"/>
    <property type="match status" value="1"/>
</dbReference>
<evidence type="ECO:0000313" key="3">
    <source>
        <dbReference type="EMBL" id="MCS0595966.1"/>
    </source>
</evidence>
<evidence type="ECO:0000259" key="2">
    <source>
        <dbReference type="Pfam" id="PF00326"/>
    </source>
</evidence>
<evidence type="ECO:0000313" key="4">
    <source>
        <dbReference type="Proteomes" id="UP001206572"/>
    </source>
</evidence>
<dbReference type="PANTHER" id="PTHR42776">
    <property type="entry name" value="SERINE PEPTIDASE S9 FAMILY MEMBER"/>
    <property type="match status" value="1"/>
</dbReference>
<dbReference type="Pfam" id="PF00326">
    <property type="entry name" value="Peptidase_S9"/>
    <property type="match status" value="1"/>
</dbReference>
<dbReference type="SUPFAM" id="SSF53474">
    <property type="entry name" value="alpha/beta-Hydrolases"/>
    <property type="match status" value="1"/>
</dbReference>
<name>A0ABT2AIH3_9BURK</name>
<evidence type="ECO:0000256" key="1">
    <source>
        <dbReference type="ARBA" id="ARBA00022801"/>
    </source>
</evidence>
<reference evidence="3 4" key="1">
    <citation type="submission" date="2022-08" db="EMBL/GenBank/DDBJ databases">
        <title>Reclassification of Massilia species as members of the genera Telluria, Duganella, Pseudoduganella, Mokoshia gen. nov. and Zemynaea gen. nov. using orthogonal and non-orthogonal genome-based approaches.</title>
        <authorList>
            <person name="Bowman J.P."/>
        </authorList>
    </citation>
    <scope>NUCLEOTIDE SEQUENCE [LARGE SCALE GENOMIC DNA]</scope>
    <source>
        <strain evidence="3 4">JCM 31661</strain>
    </source>
</reference>
<dbReference type="RefSeq" id="WP_258827003.1">
    <property type="nucleotide sequence ID" value="NZ_JANUHA010000003.1"/>
</dbReference>
<feature type="domain" description="Peptidase S9 prolyl oligopeptidase catalytic" evidence="2">
    <location>
        <begin position="144"/>
        <end position="358"/>
    </location>
</feature>
<accession>A0ABT2AIH3</accession>
<dbReference type="InterPro" id="IPR002470">
    <property type="entry name" value="Peptidase_S9A"/>
</dbReference>
<comment type="caution">
    <text evidence="3">The sequence shown here is derived from an EMBL/GenBank/DDBJ whole genome shotgun (WGS) entry which is preliminary data.</text>
</comment>
<protein>
    <submittedName>
        <fullName evidence="3">Prolyl oligopeptidase family serine peptidase</fullName>
    </submittedName>
</protein>
<dbReference type="InterPro" id="IPR001375">
    <property type="entry name" value="Peptidase_S9_cat"/>
</dbReference>
<keyword evidence="4" id="KW-1185">Reference proteome</keyword>
<organism evidence="3 4">
    <name type="scientific">Massilia agri</name>
    <dbReference type="NCBI Taxonomy" id="1886785"/>
    <lineage>
        <taxon>Bacteria</taxon>
        <taxon>Pseudomonadati</taxon>
        <taxon>Pseudomonadota</taxon>
        <taxon>Betaproteobacteria</taxon>
        <taxon>Burkholderiales</taxon>
        <taxon>Oxalobacteraceae</taxon>
        <taxon>Telluria group</taxon>
        <taxon>Massilia</taxon>
    </lineage>
</organism>
<dbReference type="InterPro" id="IPR029058">
    <property type="entry name" value="AB_hydrolase_fold"/>
</dbReference>
<gene>
    <name evidence="3" type="ORF">NX780_06345</name>
</gene>
<keyword evidence="1" id="KW-0378">Hydrolase</keyword>
<sequence>MTRRGKVLGVSIETDARANVWFDKEMQAVQQAVDKQLPGTVNTISVPSQPDAQWVLVRSYSDTRPVTYRAYNKKTDAFVLVGRSRDGIDPARMGRQDPVRYKARDGREIPALLTLPAGGAKKNLPLVMLVHGGPYVRGNHWGWNAETQFLASRGYAVLEPDFRGSRGYGQAHYRAGWKQWGLAMQDDIADGARWAIAQGYADPQRICIAGGSYGGYAALMGLVKDPDLYKCAVNYLGVTDIDLLYDGHWSFKSDMQDDYRIHGMPLLVGDQVKDAAQLKATSPIEQAARITQPVLMAYGASDRRVPLYHGNKFRDAVASHNKQVEWVVYPEEGHGWSQLSTRVDFWGRVEKFLDKHIGAARQVLNKK</sequence>
<dbReference type="Gene3D" id="3.40.50.1820">
    <property type="entry name" value="alpha/beta hydrolase"/>
    <property type="match status" value="1"/>
</dbReference>
<dbReference type="EMBL" id="JANUHA010000003">
    <property type="protein sequence ID" value="MCS0595966.1"/>
    <property type="molecule type" value="Genomic_DNA"/>
</dbReference>
<dbReference type="PRINTS" id="PR00862">
    <property type="entry name" value="PROLIGOPTASE"/>
</dbReference>